<dbReference type="EMBL" id="UINC01214715">
    <property type="protein sequence ID" value="SVE40066.1"/>
    <property type="molecule type" value="Genomic_DNA"/>
</dbReference>
<organism evidence="2">
    <name type="scientific">marine metagenome</name>
    <dbReference type="NCBI Taxonomy" id="408172"/>
    <lineage>
        <taxon>unclassified sequences</taxon>
        <taxon>metagenomes</taxon>
        <taxon>ecological metagenomes</taxon>
    </lineage>
</organism>
<gene>
    <name evidence="2" type="ORF">METZ01_LOCUS492920</name>
</gene>
<accession>A0A383D695</accession>
<protein>
    <recommendedName>
        <fullName evidence="1">Bacterial Ig-like domain-containing protein</fullName>
    </recommendedName>
</protein>
<evidence type="ECO:0000313" key="2">
    <source>
        <dbReference type="EMBL" id="SVE40066.1"/>
    </source>
</evidence>
<name>A0A383D695_9ZZZZ</name>
<reference evidence="2" key="1">
    <citation type="submission" date="2018-05" db="EMBL/GenBank/DDBJ databases">
        <authorList>
            <person name="Lanie J.A."/>
            <person name="Ng W.-L."/>
            <person name="Kazmierczak K.M."/>
            <person name="Andrzejewski T.M."/>
            <person name="Davidsen T.M."/>
            <person name="Wayne K.J."/>
            <person name="Tettelin H."/>
            <person name="Glass J.I."/>
            <person name="Rusch D."/>
            <person name="Podicherti R."/>
            <person name="Tsui H.-C.T."/>
            <person name="Winkler M.E."/>
        </authorList>
    </citation>
    <scope>NUCLEOTIDE SEQUENCE</scope>
</reference>
<sequence length="237" mass="25168">QDGLVTVDVPADLAKDVGSNGNLASNKFYFNYDKTKPTVTISSDSGSYIESGPIPIQVKFNEVVTGFNSSGVSVTNGTFSAITGSDTLYSLSISPTQYGNVIVKILADAATDSAGNTSTVSNQLNIFYSTPSFVDPFNNLDRWKNTSGSQEAWIIDTYGYSGNSARSNVSGIGVGDTLKATFGLASDGKMSFYGKKSGTTELKFTLDGTVKATITSENWSKQTFNLDAGTHDFMFST</sequence>
<feature type="non-terminal residue" evidence="2">
    <location>
        <position position="237"/>
    </location>
</feature>
<dbReference type="PANTHER" id="PTHR34677:SF3">
    <property type="entry name" value="BACTERIAL IG-LIKE DOMAIN-CONTAINING PROTEIN"/>
    <property type="match status" value="1"/>
</dbReference>
<dbReference type="PANTHER" id="PTHR34677">
    <property type="match status" value="1"/>
</dbReference>
<evidence type="ECO:0000259" key="1">
    <source>
        <dbReference type="Pfam" id="PF19078"/>
    </source>
</evidence>
<proteinExistence type="predicted"/>
<dbReference type="InterPro" id="IPR044048">
    <property type="entry name" value="Big_12"/>
</dbReference>
<dbReference type="AlphaFoldDB" id="A0A383D695"/>
<feature type="domain" description="Bacterial Ig-like" evidence="1">
    <location>
        <begin position="33"/>
        <end position="126"/>
    </location>
</feature>
<dbReference type="Pfam" id="PF19078">
    <property type="entry name" value="Big_12"/>
    <property type="match status" value="1"/>
</dbReference>
<feature type="non-terminal residue" evidence="2">
    <location>
        <position position="1"/>
    </location>
</feature>